<evidence type="ECO:0000313" key="2">
    <source>
        <dbReference type="EMBL" id="KAK3328661.1"/>
    </source>
</evidence>
<reference evidence="2" key="2">
    <citation type="submission" date="2023-06" db="EMBL/GenBank/DDBJ databases">
        <authorList>
            <consortium name="Lawrence Berkeley National Laboratory"/>
            <person name="Haridas S."/>
            <person name="Hensen N."/>
            <person name="Bonometti L."/>
            <person name="Westerberg I."/>
            <person name="Brannstrom I.O."/>
            <person name="Guillou S."/>
            <person name="Cros-Aarteil S."/>
            <person name="Calhoun S."/>
            <person name="Kuo A."/>
            <person name="Mondo S."/>
            <person name="Pangilinan J."/>
            <person name="Riley R."/>
            <person name="Labutti K."/>
            <person name="Andreopoulos B."/>
            <person name="Lipzen A."/>
            <person name="Chen C."/>
            <person name="Yanf M."/>
            <person name="Daum C."/>
            <person name="Ng V."/>
            <person name="Clum A."/>
            <person name="Steindorff A."/>
            <person name="Ohm R."/>
            <person name="Martin F."/>
            <person name="Silar P."/>
            <person name="Natvig D."/>
            <person name="Lalanne C."/>
            <person name="Gautier V."/>
            <person name="Ament-Velasquez S.L."/>
            <person name="Kruys A."/>
            <person name="Hutchinson M.I."/>
            <person name="Powell A.J."/>
            <person name="Barry K."/>
            <person name="Miller A.N."/>
            <person name="Grigoriev I.V."/>
            <person name="Debuchy R."/>
            <person name="Gladieux P."/>
            <person name="Thoren M.H."/>
            <person name="Johannesson H."/>
        </authorList>
    </citation>
    <scope>NUCLEOTIDE SEQUENCE</scope>
    <source>
        <strain evidence="2">SMH4131-1</strain>
    </source>
</reference>
<gene>
    <name evidence="2" type="ORF">B0T19DRAFT_462310</name>
</gene>
<dbReference type="AlphaFoldDB" id="A0AAE0INZ3"/>
<accession>A0AAE0INZ3</accession>
<sequence>MPDTRPADSRHPMFAIFRGHPHDDLARIGEEHMQSDLNVHDRERLKRAAAKVSTHATIGSLLGLGLGIATAWRIRNNRLALYNAFRVVSRPTELVFANGRREPIPDLEPYLRPTLWGDAATFGAFMTGGLFLGGETGFLTGTAAAGRMMNKDPESRRRIEDAFRLFQADVLRRQLDLLEKKRKGEKKKRGVGSAGIGEQEEWEGEDSGGEWERLKGQASGLASSLRG</sequence>
<comment type="caution">
    <text evidence="2">The sequence shown here is derived from an EMBL/GenBank/DDBJ whole genome shotgun (WGS) entry which is preliminary data.</text>
</comment>
<name>A0AAE0INZ3_9PEZI</name>
<evidence type="ECO:0000313" key="3">
    <source>
        <dbReference type="Proteomes" id="UP001286456"/>
    </source>
</evidence>
<reference evidence="2" key="1">
    <citation type="journal article" date="2023" name="Mol. Phylogenet. Evol.">
        <title>Genome-scale phylogeny and comparative genomics of the fungal order Sordariales.</title>
        <authorList>
            <person name="Hensen N."/>
            <person name="Bonometti L."/>
            <person name="Westerberg I."/>
            <person name="Brannstrom I.O."/>
            <person name="Guillou S."/>
            <person name="Cros-Aarteil S."/>
            <person name="Calhoun S."/>
            <person name="Haridas S."/>
            <person name="Kuo A."/>
            <person name="Mondo S."/>
            <person name="Pangilinan J."/>
            <person name="Riley R."/>
            <person name="LaButti K."/>
            <person name="Andreopoulos B."/>
            <person name="Lipzen A."/>
            <person name="Chen C."/>
            <person name="Yan M."/>
            <person name="Daum C."/>
            <person name="Ng V."/>
            <person name="Clum A."/>
            <person name="Steindorff A."/>
            <person name="Ohm R.A."/>
            <person name="Martin F."/>
            <person name="Silar P."/>
            <person name="Natvig D.O."/>
            <person name="Lalanne C."/>
            <person name="Gautier V."/>
            <person name="Ament-Velasquez S.L."/>
            <person name="Kruys A."/>
            <person name="Hutchinson M.I."/>
            <person name="Powell A.J."/>
            <person name="Barry K."/>
            <person name="Miller A.N."/>
            <person name="Grigoriev I.V."/>
            <person name="Debuchy R."/>
            <person name="Gladieux P."/>
            <person name="Hiltunen Thoren M."/>
            <person name="Johannesson H."/>
        </authorList>
    </citation>
    <scope>NUCLEOTIDE SEQUENCE</scope>
    <source>
        <strain evidence="2">SMH4131-1</strain>
    </source>
</reference>
<feature type="region of interest" description="Disordered" evidence="1">
    <location>
        <begin position="182"/>
        <end position="227"/>
    </location>
</feature>
<proteinExistence type="predicted"/>
<feature type="compositionally biased region" description="Acidic residues" evidence="1">
    <location>
        <begin position="198"/>
        <end position="209"/>
    </location>
</feature>
<dbReference type="Proteomes" id="UP001286456">
    <property type="component" value="Unassembled WGS sequence"/>
</dbReference>
<evidence type="ECO:0000256" key="1">
    <source>
        <dbReference type="SAM" id="MobiDB-lite"/>
    </source>
</evidence>
<keyword evidence="3" id="KW-1185">Reference proteome</keyword>
<protein>
    <submittedName>
        <fullName evidence="2">Uncharacterized protein</fullName>
    </submittedName>
</protein>
<dbReference type="EMBL" id="JAUEPO010000003">
    <property type="protein sequence ID" value="KAK3328661.1"/>
    <property type="molecule type" value="Genomic_DNA"/>
</dbReference>
<organism evidence="2 3">
    <name type="scientific">Cercophora scortea</name>
    <dbReference type="NCBI Taxonomy" id="314031"/>
    <lineage>
        <taxon>Eukaryota</taxon>
        <taxon>Fungi</taxon>
        <taxon>Dikarya</taxon>
        <taxon>Ascomycota</taxon>
        <taxon>Pezizomycotina</taxon>
        <taxon>Sordariomycetes</taxon>
        <taxon>Sordariomycetidae</taxon>
        <taxon>Sordariales</taxon>
        <taxon>Lasiosphaeriaceae</taxon>
        <taxon>Cercophora</taxon>
    </lineage>
</organism>